<evidence type="ECO:0000256" key="1">
    <source>
        <dbReference type="ARBA" id="ARBA00022801"/>
    </source>
</evidence>
<dbReference type="InterPro" id="IPR050300">
    <property type="entry name" value="GDXG_lipolytic_enzyme"/>
</dbReference>
<dbReference type="EMBL" id="CP073767">
    <property type="protein sequence ID" value="UWZ58962.1"/>
    <property type="molecule type" value="Genomic_DNA"/>
</dbReference>
<sequence>MTEPYPVPVPRPTLTHANCVVSAPLGYRPLHLDLHVPPGDGPFPAVLWLHGGAWVTGSRVWTVDQRFHERMVARGYAVADVDYRLALEASYPAQQADVTAAIRWLRHHAAALRIDPARFAALGESAGGQLAAIAGLTGTGDAALQAVIVWYGPADLGAVADQHDPFTEPAILLGGPVAERAALARLASPVHNVHPAAPPFLIIHGTEDDDVPYTDAVILTEALRAHGVRCDLLPVEGAGHVFAGATVDVGTFTEAGADFLDDVLRRV</sequence>
<keyword evidence="1 3" id="KW-0378">Hydrolase</keyword>
<accession>A0A9Q9MRY2</accession>
<organism evidence="3 4">
    <name type="scientific">Dactylosporangium aurantiacum</name>
    <dbReference type="NCBI Taxonomy" id="35754"/>
    <lineage>
        <taxon>Bacteria</taxon>
        <taxon>Bacillati</taxon>
        <taxon>Actinomycetota</taxon>
        <taxon>Actinomycetes</taxon>
        <taxon>Micromonosporales</taxon>
        <taxon>Micromonosporaceae</taxon>
        <taxon>Dactylosporangium</taxon>
    </lineage>
</organism>
<evidence type="ECO:0000313" key="4">
    <source>
        <dbReference type="Proteomes" id="UP001058003"/>
    </source>
</evidence>
<reference evidence="3" key="1">
    <citation type="submission" date="2021-04" db="EMBL/GenBank/DDBJ databases">
        <title>Dactylosporangium aurantiacum NRRL B-8018 full assembly.</title>
        <authorList>
            <person name="Hartkoorn R.C."/>
            <person name="Beaudoing E."/>
            <person name="Hot D."/>
        </authorList>
    </citation>
    <scope>NUCLEOTIDE SEQUENCE</scope>
    <source>
        <strain evidence="3">NRRL B-8018</strain>
    </source>
</reference>
<dbReference type="InterPro" id="IPR029058">
    <property type="entry name" value="AB_hydrolase_fold"/>
</dbReference>
<feature type="domain" description="BD-FAE-like" evidence="2">
    <location>
        <begin position="32"/>
        <end position="223"/>
    </location>
</feature>
<dbReference type="InterPro" id="IPR049492">
    <property type="entry name" value="BD-FAE-like_dom"/>
</dbReference>
<keyword evidence="4" id="KW-1185">Reference proteome</keyword>
<evidence type="ECO:0000313" key="3">
    <source>
        <dbReference type="EMBL" id="UWZ58962.1"/>
    </source>
</evidence>
<name>A0A9Q9MRY2_9ACTN</name>
<dbReference type="RefSeq" id="WP_033361930.1">
    <property type="nucleotide sequence ID" value="NZ_CP073767.1"/>
</dbReference>
<dbReference type="SUPFAM" id="SSF53474">
    <property type="entry name" value="alpha/beta-Hydrolases"/>
    <property type="match status" value="1"/>
</dbReference>
<protein>
    <submittedName>
        <fullName evidence="3">Alpha/beta hydrolase</fullName>
    </submittedName>
</protein>
<dbReference type="KEGG" id="daur:Daura_24035"/>
<evidence type="ECO:0000259" key="2">
    <source>
        <dbReference type="Pfam" id="PF20434"/>
    </source>
</evidence>
<dbReference type="Gene3D" id="3.40.50.1820">
    <property type="entry name" value="alpha/beta hydrolase"/>
    <property type="match status" value="1"/>
</dbReference>
<dbReference type="Pfam" id="PF20434">
    <property type="entry name" value="BD-FAE"/>
    <property type="match status" value="1"/>
</dbReference>
<dbReference type="PANTHER" id="PTHR48081">
    <property type="entry name" value="AB HYDROLASE SUPERFAMILY PROTEIN C4A8.06C"/>
    <property type="match status" value="1"/>
</dbReference>
<proteinExistence type="predicted"/>
<dbReference type="PANTHER" id="PTHR48081:SF13">
    <property type="entry name" value="ALPHA_BETA HYDROLASE"/>
    <property type="match status" value="1"/>
</dbReference>
<dbReference type="OrthoDB" id="9803828at2"/>
<dbReference type="Proteomes" id="UP001058003">
    <property type="component" value="Chromosome"/>
</dbReference>
<dbReference type="AlphaFoldDB" id="A0A9Q9MRY2"/>
<gene>
    <name evidence="3" type="ORF">Daura_24035</name>
</gene>
<dbReference type="GO" id="GO:0016787">
    <property type="term" value="F:hydrolase activity"/>
    <property type="evidence" value="ECO:0007669"/>
    <property type="project" value="UniProtKB-KW"/>
</dbReference>